<protein>
    <submittedName>
        <fullName evidence="3">Alpha/beta hydrolase</fullName>
    </submittedName>
</protein>
<dbReference type="GO" id="GO:0016787">
    <property type="term" value="F:hydrolase activity"/>
    <property type="evidence" value="ECO:0007669"/>
    <property type="project" value="UniProtKB-KW"/>
</dbReference>
<dbReference type="Pfam" id="PF00561">
    <property type="entry name" value="Abhydrolase_1"/>
    <property type="match status" value="1"/>
</dbReference>
<keyword evidence="1 3" id="KW-0378">Hydrolase</keyword>
<dbReference type="Gene3D" id="3.40.50.1820">
    <property type="entry name" value="alpha/beta hydrolase"/>
    <property type="match status" value="1"/>
</dbReference>
<dbReference type="AlphaFoldDB" id="A0AAU8IL03"/>
<proteinExistence type="predicted"/>
<feature type="domain" description="AB hydrolase-1" evidence="2">
    <location>
        <begin position="41"/>
        <end position="300"/>
    </location>
</feature>
<dbReference type="InterPro" id="IPR000639">
    <property type="entry name" value="Epox_hydrolase-like"/>
</dbReference>
<dbReference type="EMBL" id="CP159534">
    <property type="protein sequence ID" value="XCJ68849.1"/>
    <property type="molecule type" value="Genomic_DNA"/>
</dbReference>
<dbReference type="InterPro" id="IPR029058">
    <property type="entry name" value="AB_hydrolase_fold"/>
</dbReference>
<reference evidence="3" key="1">
    <citation type="submission" date="2024-06" db="EMBL/GenBank/DDBJ databases">
        <title>Streptomyces sp. strain HUAS MG91 genome sequences.</title>
        <authorList>
            <person name="Mo P."/>
        </authorList>
    </citation>
    <scope>NUCLEOTIDE SEQUENCE</scope>
    <source>
        <strain evidence="3">HUAS MG91</strain>
    </source>
</reference>
<evidence type="ECO:0000256" key="1">
    <source>
        <dbReference type="ARBA" id="ARBA00022801"/>
    </source>
</evidence>
<sequence length="320" mass="35297">MPTSSAVAGWEDVAVRDVETNGITLRVFEQGPDTGGTADRPPVVLCHGFPELAFSWRHQVRALAAAGHRVLAPDMRGYGGSSRPADPDAYDALTLCADLAGLLDAEGVDDAVFVGHDWGAIVVWQMATAYPERVRAVAGMSVPATPRSPVPPLPLLRKRNGDDFYIVWFQEPGVADRALARNVRRTLVTREIYSAAWAARPDEQLPPPRWLNEAELAHYVDEFSRTGFTGGLNYYRNLDRTWTLTEHLAGRTIDCPSLFVTGSRDPVARFMPDDKMERVLTDLRGRVVLDGAGHWIQQERPEEVNTALLDFLAGLPQGRS</sequence>
<dbReference type="RefSeq" id="WP_353940531.1">
    <property type="nucleotide sequence ID" value="NZ_CP159534.1"/>
</dbReference>
<gene>
    <name evidence="3" type="ORF">ABII15_02230</name>
</gene>
<dbReference type="KEGG" id="stac:ABII15_02230"/>
<organism evidence="3">
    <name type="scientific">Streptomyces tabacisoli</name>
    <dbReference type="NCBI Taxonomy" id="3156398"/>
    <lineage>
        <taxon>Bacteria</taxon>
        <taxon>Bacillati</taxon>
        <taxon>Actinomycetota</taxon>
        <taxon>Actinomycetes</taxon>
        <taxon>Kitasatosporales</taxon>
        <taxon>Streptomycetaceae</taxon>
        <taxon>Streptomyces</taxon>
    </lineage>
</organism>
<accession>A0AAU8IL03</accession>
<name>A0AAU8IL03_9ACTN</name>
<dbReference type="PRINTS" id="PR00111">
    <property type="entry name" value="ABHYDROLASE"/>
</dbReference>
<dbReference type="PRINTS" id="PR00412">
    <property type="entry name" value="EPOXHYDRLASE"/>
</dbReference>
<dbReference type="SUPFAM" id="SSF53474">
    <property type="entry name" value="alpha/beta-Hydrolases"/>
    <property type="match status" value="1"/>
</dbReference>
<dbReference type="InterPro" id="IPR000073">
    <property type="entry name" value="AB_hydrolase_1"/>
</dbReference>
<evidence type="ECO:0000313" key="3">
    <source>
        <dbReference type="EMBL" id="XCJ68849.1"/>
    </source>
</evidence>
<dbReference type="PANTHER" id="PTHR43329">
    <property type="entry name" value="EPOXIDE HYDROLASE"/>
    <property type="match status" value="1"/>
</dbReference>
<evidence type="ECO:0000259" key="2">
    <source>
        <dbReference type="Pfam" id="PF00561"/>
    </source>
</evidence>